<sequence length="262" mass="29003">MSVSMSTKHQILQRWLPIATLASLIPLWELSCRLLGVPDYVLPRPTTILEAFARVDVALWAGHLWATLRVALIGFMLSLLISIPLAIAMVRSRYLTKTLYPLLIIIQSTPVVAIAPLLIVILGTGEAPRLAITCLITFFPLVVAATTGMLSTPSELVELSRSLRVPPSREIWQIRLPYAIPHLFSGMKVAITLAIIGAVVAEFVAAEKGLGYFIQYSTSFFEIPQAFAALLFLSAASLILFRTVTWIQKVFFAWSLPKEERD</sequence>
<evidence type="ECO:0000256" key="2">
    <source>
        <dbReference type="ARBA" id="ARBA00022448"/>
    </source>
</evidence>
<organism evidence="9 10">
    <name type="scientific">Marinobacterium stanieri</name>
    <dbReference type="NCBI Taxonomy" id="49186"/>
    <lineage>
        <taxon>Bacteria</taxon>
        <taxon>Pseudomonadati</taxon>
        <taxon>Pseudomonadota</taxon>
        <taxon>Gammaproteobacteria</taxon>
        <taxon>Oceanospirillales</taxon>
        <taxon>Oceanospirillaceae</taxon>
        <taxon>Marinobacterium</taxon>
    </lineage>
</organism>
<keyword evidence="10" id="KW-1185">Reference proteome</keyword>
<feature type="domain" description="ABC transmembrane type-1" evidence="8">
    <location>
        <begin position="64"/>
        <end position="244"/>
    </location>
</feature>
<dbReference type="PANTHER" id="PTHR30151:SF20">
    <property type="entry name" value="ABC TRANSPORTER PERMEASE PROTEIN HI_0355-RELATED"/>
    <property type="match status" value="1"/>
</dbReference>
<accession>A0A1N6NXI2</accession>
<dbReference type="EMBL" id="FTMN01000001">
    <property type="protein sequence ID" value="SIP96804.1"/>
    <property type="molecule type" value="Genomic_DNA"/>
</dbReference>
<comment type="subcellular location">
    <subcellularLocation>
        <location evidence="1 7">Cell membrane</location>
        <topology evidence="1 7">Multi-pass membrane protein</topology>
    </subcellularLocation>
</comment>
<evidence type="ECO:0000256" key="1">
    <source>
        <dbReference type="ARBA" id="ARBA00004651"/>
    </source>
</evidence>
<gene>
    <name evidence="9" type="ORF">SAMN05421647_101626</name>
</gene>
<feature type="transmembrane region" description="Helical" evidence="7">
    <location>
        <begin position="226"/>
        <end position="247"/>
    </location>
</feature>
<dbReference type="STRING" id="49186.SAMN05421647_101626"/>
<dbReference type="Gene3D" id="1.10.3720.10">
    <property type="entry name" value="MetI-like"/>
    <property type="match status" value="1"/>
</dbReference>
<dbReference type="SUPFAM" id="SSF161098">
    <property type="entry name" value="MetI-like"/>
    <property type="match status" value="1"/>
</dbReference>
<evidence type="ECO:0000256" key="3">
    <source>
        <dbReference type="ARBA" id="ARBA00022475"/>
    </source>
</evidence>
<evidence type="ECO:0000256" key="6">
    <source>
        <dbReference type="ARBA" id="ARBA00023136"/>
    </source>
</evidence>
<feature type="transmembrane region" description="Helical" evidence="7">
    <location>
        <begin position="70"/>
        <end position="90"/>
    </location>
</feature>
<dbReference type="CDD" id="cd06261">
    <property type="entry name" value="TM_PBP2"/>
    <property type="match status" value="1"/>
</dbReference>
<feature type="transmembrane region" description="Helical" evidence="7">
    <location>
        <begin position="183"/>
        <end position="206"/>
    </location>
</feature>
<keyword evidence="6 7" id="KW-0472">Membrane</keyword>
<evidence type="ECO:0000256" key="5">
    <source>
        <dbReference type="ARBA" id="ARBA00022989"/>
    </source>
</evidence>
<reference evidence="9 10" key="1">
    <citation type="submission" date="2017-01" db="EMBL/GenBank/DDBJ databases">
        <authorList>
            <person name="Mah S.A."/>
            <person name="Swanson W.J."/>
            <person name="Moy G.W."/>
            <person name="Vacquier V.D."/>
        </authorList>
    </citation>
    <scope>NUCLEOTIDE SEQUENCE [LARGE SCALE GENOMIC DNA]</scope>
    <source>
        <strain evidence="9 10">DSM 7027</strain>
    </source>
</reference>
<dbReference type="GO" id="GO:0005886">
    <property type="term" value="C:plasma membrane"/>
    <property type="evidence" value="ECO:0007669"/>
    <property type="project" value="UniProtKB-SubCell"/>
</dbReference>
<evidence type="ECO:0000256" key="4">
    <source>
        <dbReference type="ARBA" id="ARBA00022692"/>
    </source>
</evidence>
<dbReference type="InterPro" id="IPR035906">
    <property type="entry name" value="MetI-like_sf"/>
</dbReference>
<feature type="transmembrane region" description="Helical" evidence="7">
    <location>
        <begin position="130"/>
        <end position="151"/>
    </location>
</feature>
<evidence type="ECO:0000256" key="7">
    <source>
        <dbReference type="RuleBase" id="RU363032"/>
    </source>
</evidence>
<evidence type="ECO:0000313" key="9">
    <source>
        <dbReference type="EMBL" id="SIP96804.1"/>
    </source>
</evidence>
<dbReference type="Proteomes" id="UP000186895">
    <property type="component" value="Unassembled WGS sequence"/>
</dbReference>
<comment type="similarity">
    <text evidence="7">Belongs to the binding-protein-dependent transport system permease family.</text>
</comment>
<dbReference type="GO" id="GO:0055085">
    <property type="term" value="P:transmembrane transport"/>
    <property type="evidence" value="ECO:0007669"/>
    <property type="project" value="InterPro"/>
</dbReference>
<dbReference type="Pfam" id="PF00528">
    <property type="entry name" value="BPD_transp_1"/>
    <property type="match status" value="1"/>
</dbReference>
<proteinExistence type="inferred from homology"/>
<dbReference type="InterPro" id="IPR000515">
    <property type="entry name" value="MetI-like"/>
</dbReference>
<dbReference type="PANTHER" id="PTHR30151">
    <property type="entry name" value="ALKANE SULFONATE ABC TRANSPORTER-RELATED, MEMBRANE SUBUNIT"/>
    <property type="match status" value="1"/>
</dbReference>
<protein>
    <submittedName>
        <fullName evidence="9">NitT/TauT family transport system permease protein</fullName>
    </submittedName>
</protein>
<keyword evidence="2 7" id="KW-0813">Transport</keyword>
<keyword evidence="3" id="KW-1003">Cell membrane</keyword>
<keyword evidence="5 7" id="KW-1133">Transmembrane helix</keyword>
<name>A0A1N6NXI2_9GAMM</name>
<evidence type="ECO:0000313" key="10">
    <source>
        <dbReference type="Proteomes" id="UP000186895"/>
    </source>
</evidence>
<evidence type="ECO:0000259" key="8">
    <source>
        <dbReference type="PROSITE" id="PS50928"/>
    </source>
</evidence>
<keyword evidence="4 7" id="KW-0812">Transmembrane</keyword>
<feature type="transmembrane region" description="Helical" evidence="7">
    <location>
        <begin position="102"/>
        <end position="124"/>
    </location>
</feature>
<dbReference type="PROSITE" id="PS50928">
    <property type="entry name" value="ABC_TM1"/>
    <property type="match status" value="1"/>
</dbReference>
<dbReference type="AlphaFoldDB" id="A0A1N6NXI2"/>